<dbReference type="EMBL" id="CP011797">
    <property type="protein sequence ID" value="ATX77468.1"/>
    <property type="molecule type" value="Genomic_DNA"/>
</dbReference>
<dbReference type="Pfam" id="PF03006">
    <property type="entry name" value="HlyIII"/>
    <property type="match status" value="1"/>
</dbReference>
<feature type="binding site" evidence="7">
    <location>
        <position position="194"/>
    </location>
    <ligand>
        <name>Zn(2+)</name>
        <dbReference type="ChEBI" id="CHEBI:29105"/>
    </ligand>
</feature>
<evidence type="ECO:0000256" key="3">
    <source>
        <dbReference type="ARBA" id="ARBA00022475"/>
    </source>
</evidence>
<dbReference type="KEGG" id="rfo:REIFOR_02337"/>
<feature type="transmembrane region" description="Helical" evidence="8">
    <location>
        <begin position="51"/>
        <end position="70"/>
    </location>
</feature>
<feature type="transmembrane region" description="Helical" evidence="8">
    <location>
        <begin position="82"/>
        <end position="101"/>
    </location>
</feature>
<feature type="transmembrane region" description="Helical" evidence="8">
    <location>
        <begin position="135"/>
        <end position="157"/>
    </location>
</feature>
<evidence type="ECO:0000313" key="9">
    <source>
        <dbReference type="EMBL" id="ATX77468.1"/>
    </source>
</evidence>
<dbReference type="GO" id="GO:0005886">
    <property type="term" value="C:plasma membrane"/>
    <property type="evidence" value="ECO:0007669"/>
    <property type="project" value="UniProtKB-SubCell"/>
</dbReference>
<keyword evidence="6 8" id="KW-0472">Membrane</keyword>
<feature type="transmembrane region" description="Helical" evidence="8">
    <location>
        <begin position="107"/>
        <end position="128"/>
    </location>
</feature>
<evidence type="ECO:0000256" key="1">
    <source>
        <dbReference type="ARBA" id="ARBA00004651"/>
    </source>
</evidence>
<evidence type="ECO:0000256" key="8">
    <source>
        <dbReference type="SAM" id="Phobius"/>
    </source>
</evidence>
<dbReference type="OrthoDB" id="9813689at2"/>
<keyword evidence="7" id="KW-0862">Zinc</keyword>
<evidence type="ECO:0000313" key="10">
    <source>
        <dbReference type="Proteomes" id="UP000229757"/>
    </source>
</evidence>
<comment type="subcellular location">
    <subcellularLocation>
        <location evidence="1">Cell membrane</location>
        <topology evidence="1">Multi-pass membrane protein</topology>
    </subcellularLocation>
</comment>
<protein>
    <submittedName>
        <fullName evidence="9">Hemolysin D</fullName>
    </submittedName>
</protein>
<comment type="similarity">
    <text evidence="2">Belongs to the UPF0073 (Hly-III) family.</text>
</comment>
<dbReference type="GO" id="GO:0046872">
    <property type="term" value="F:metal ion binding"/>
    <property type="evidence" value="ECO:0007669"/>
    <property type="project" value="UniProtKB-KW"/>
</dbReference>
<organism evidence="9 10">
    <name type="scientific">Reinekea forsetii</name>
    <dbReference type="NCBI Taxonomy" id="1336806"/>
    <lineage>
        <taxon>Bacteria</taxon>
        <taxon>Pseudomonadati</taxon>
        <taxon>Pseudomonadota</taxon>
        <taxon>Gammaproteobacteria</taxon>
        <taxon>Oceanospirillales</taxon>
        <taxon>Saccharospirillaceae</taxon>
        <taxon>Reinekea</taxon>
    </lineage>
</organism>
<evidence type="ECO:0000256" key="2">
    <source>
        <dbReference type="ARBA" id="ARBA00008488"/>
    </source>
</evidence>
<feature type="transmembrane region" description="Helical" evidence="8">
    <location>
        <begin position="163"/>
        <end position="182"/>
    </location>
</feature>
<keyword evidence="5 8" id="KW-1133">Transmembrane helix</keyword>
<keyword evidence="4 8" id="KW-0812">Transmembrane</keyword>
<dbReference type="PANTHER" id="PTHR20855:SF3">
    <property type="entry name" value="LD03007P"/>
    <property type="match status" value="1"/>
</dbReference>
<sequence>MTELLPRYSALEEWANSLTHGIGTVLAIVGLVVLLMVTIPTEDPWQVVSASIYGTTLVFMFLASTLYHAIQPAPIRKVLRQIDHLAILYLIAGSYTPFTLINLRGVWGWSLFGVVWGLTLIGTVLQLSPARKIKALMVTLYLLMGWAVLVAIKPLIANMAPQGLTLLVAGGLAYSGGVVFYVNKRIPLNHAIWHLFVLAGATLHYFAILFYAF</sequence>
<dbReference type="InterPro" id="IPR005744">
    <property type="entry name" value="Hy-lIII"/>
</dbReference>
<dbReference type="NCBIfam" id="TIGR01065">
    <property type="entry name" value="hlyIII"/>
    <property type="match status" value="1"/>
</dbReference>
<feature type="transmembrane region" description="Helical" evidence="8">
    <location>
        <begin position="21"/>
        <end position="39"/>
    </location>
</feature>
<dbReference type="AlphaFoldDB" id="A0A2K8KRW8"/>
<proteinExistence type="inferred from homology"/>
<evidence type="ECO:0000256" key="7">
    <source>
        <dbReference type="PIRSR" id="PIRSR604254-1"/>
    </source>
</evidence>
<dbReference type="InterPro" id="IPR004254">
    <property type="entry name" value="AdipoR/HlyIII-related"/>
</dbReference>
<dbReference type="Proteomes" id="UP000229757">
    <property type="component" value="Chromosome"/>
</dbReference>
<dbReference type="RefSeq" id="WP_100257724.1">
    <property type="nucleotide sequence ID" value="NZ_CP011797.1"/>
</dbReference>
<feature type="binding site" evidence="7">
    <location>
        <position position="68"/>
    </location>
    <ligand>
        <name>Zn(2+)</name>
        <dbReference type="ChEBI" id="CHEBI:29105"/>
    </ligand>
</feature>
<evidence type="ECO:0000256" key="4">
    <source>
        <dbReference type="ARBA" id="ARBA00022692"/>
    </source>
</evidence>
<evidence type="ECO:0000256" key="5">
    <source>
        <dbReference type="ARBA" id="ARBA00022989"/>
    </source>
</evidence>
<keyword evidence="10" id="KW-1185">Reference proteome</keyword>
<dbReference type="PANTHER" id="PTHR20855">
    <property type="entry name" value="ADIPOR/PROGESTIN RECEPTOR-RELATED"/>
    <property type="match status" value="1"/>
</dbReference>
<feature type="binding site" evidence="7">
    <location>
        <position position="190"/>
    </location>
    <ligand>
        <name>Zn(2+)</name>
        <dbReference type="ChEBI" id="CHEBI:29105"/>
    </ligand>
</feature>
<reference evidence="9 10" key="1">
    <citation type="journal article" date="2017" name="Environ. Microbiol.">
        <title>Genomic and physiological analyses of 'Reinekea forsetii' reveal a versatile opportunistic lifestyle during spring algae blooms.</title>
        <authorList>
            <person name="Avci B."/>
            <person name="Hahnke R.L."/>
            <person name="Chafee M."/>
            <person name="Fischer T."/>
            <person name="Gruber-Vodicka H."/>
            <person name="Tegetmeyer H.E."/>
            <person name="Harder J."/>
            <person name="Fuchs B.M."/>
            <person name="Amann R.I."/>
            <person name="Teeling H."/>
        </authorList>
    </citation>
    <scope>NUCLEOTIDE SEQUENCE [LARGE SCALE GENOMIC DNA]</scope>
    <source>
        <strain evidence="9 10">Hel1_31_D35</strain>
    </source>
</reference>
<feature type="transmembrane region" description="Helical" evidence="8">
    <location>
        <begin position="191"/>
        <end position="212"/>
    </location>
</feature>
<name>A0A2K8KRW8_9GAMM</name>
<keyword evidence="7" id="KW-0479">Metal-binding</keyword>
<accession>A0A2K8KRW8</accession>
<keyword evidence="3" id="KW-1003">Cell membrane</keyword>
<dbReference type="GO" id="GO:0140911">
    <property type="term" value="F:pore-forming activity"/>
    <property type="evidence" value="ECO:0007669"/>
    <property type="project" value="InterPro"/>
</dbReference>
<evidence type="ECO:0000256" key="6">
    <source>
        <dbReference type="ARBA" id="ARBA00023136"/>
    </source>
</evidence>
<gene>
    <name evidence="9" type="ORF">REIFOR_02337</name>
</gene>